<dbReference type="RefSeq" id="XP_040591180.1">
    <property type="nucleotide sequence ID" value="XM_040735246.1"/>
</dbReference>
<feature type="compositionally biased region" description="Low complexity" evidence="1">
    <location>
        <begin position="290"/>
        <end position="304"/>
    </location>
</feature>
<evidence type="ECO:0000313" key="2">
    <source>
        <dbReference type="Proteomes" id="UP000886700"/>
    </source>
</evidence>
<feature type="compositionally biased region" description="Polar residues" evidence="1">
    <location>
        <begin position="797"/>
        <end position="817"/>
    </location>
</feature>
<feature type="region of interest" description="Disordered" evidence="1">
    <location>
        <begin position="1"/>
        <end position="45"/>
    </location>
</feature>
<organism evidence="2 3">
    <name type="scientific">Mesocricetus auratus</name>
    <name type="common">Golden hamster</name>
    <dbReference type="NCBI Taxonomy" id="10036"/>
    <lineage>
        <taxon>Eukaryota</taxon>
        <taxon>Metazoa</taxon>
        <taxon>Chordata</taxon>
        <taxon>Craniata</taxon>
        <taxon>Vertebrata</taxon>
        <taxon>Euteleostomi</taxon>
        <taxon>Mammalia</taxon>
        <taxon>Eutheria</taxon>
        <taxon>Euarchontoglires</taxon>
        <taxon>Glires</taxon>
        <taxon>Rodentia</taxon>
        <taxon>Myomorpha</taxon>
        <taxon>Muroidea</taxon>
        <taxon>Cricetidae</taxon>
        <taxon>Cricetinae</taxon>
        <taxon>Mesocricetus</taxon>
    </lineage>
</organism>
<feature type="region of interest" description="Disordered" evidence="1">
    <location>
        <begin position="850"/>
        <end position="885"/>
    </location>
</feature>
<feature type="compositionally biased region" description="Polar residues" evidence="1">
    <location>
        <begin position="1731"/>
        <end position="1743"/>
    </location>
</feature>
<proteinExistence type="predicted"/>
<feature type="compositionally biased region" description="Low complexity" evidence="1">
    <location>
        <begin position="179"/>
        <end position="189"/>
    </location>
</feature>
<feature type="region of interest" description="Disordered" evidence="1">
    <location>
        <begin position="1335"/>
        <end position="1357"/>
    </location>
</feature>
<feature type="compositionally biased region" description="Polar residues" evidence="1">
    <location>
        <begin position="13"/>
        <end position="27"/>
    </location>
</feature>
<dbReference type="Proteomes" id="UP000886700">
    <property type="component" value="Unplaced"/>
</dbReference>
<evidence type="ECO:0000256" key="1">
    <source>
        <dbReference type="SAM" id="MobiDB-lite"/>
    </source>
</evidence>
<feature type="region of interest" description="Disordered" evidence="1">
    <location>
        <begin position="107"/>
        <end position="131"/>
    </location>
</feature>
<feature type="region of interest" description="Disordered" evidence="1">
    <location>
        <begin position="1648"/>
        <end position="1667"/>
    </location>
</feature>
<reference evidence="3" key="1">
    <citation type="submission" date="2025-08" db="UniProtKB">
        <authorList>
            <consortium name="RefSeq"/>
        </authorList>
    </citation>
    <scope>IDENTIFICATION</scope>
    <source>
        <tissue evidence="3">Liver</tissue>
    </source>
</reference>
<feature type="compositionally biased region" description="Basic and acidic residues" evidence="1">
    <location>
        <begin position="1335"/>
        <end position="1349"/>
    </location>
</feature>
<feature type="region of interest" description="Disordered" evidence="1">
    <location>
        <begin position="179"/>
        <end position="226"/>
    </location>
</feature>
<feature type="region of interest" description="Disordered" evidence="1">
    <location>
        <begin position="1707"/>
        <end position="1797"/>
    </location>
</feature>
<accession>A0ABM2WSK8</accession>
<keyword evidence="2" id="KW-1185">Reference proteome</keyword>
<feature type="region of interest" description="Disordered" evidence="1">
    <location>
        <begin position="557"/>
        <end position="603"/>
    </location>
</feature>
<feature type="compositionally biased region" description="Polar residues" evidence="1">
    <location>
        <begin position="576"/>
        <end position="590"/>
    </location>
</feature>
<evidence type="ECO:0000313" key="3">
    <source>
        <dbReference type="RefSeq" id="XP_040591180.1"/>
    </source>
</evidence>
<feature type="compositionally biased region" description="Polar residues" evidence="1">
    <location>
        <begin position="698"/>
        <end position="720"/>
    </location>
</feature>
<sequence>MSNKPKPTLPSYVASTLQEPHSSTGSMASVLRATPKTSTRMLDTSTTVTSSTLFWRSSIPSNLATLKNTRSSQKAVNSLEDTSSDPHISSESIVPKTTLSTLIPEATGKSSVSVSVNASNSTSTDTHNGAELNTTMLSDTSRTLTMVETNIPEVISTTEPTPSPTKVSFINSVVISSTKPTYSTSYSSPHQSIKPEETSSEMSTGPPNSITSTEITTSETGHDVTPNMVSQSTVEKFSLLGMLSSVSQTYPLLERSSLHGTSYDTPSKTKSSALEGIIFEHSLVTTVRTNSSSPVNSASPQSDSHSFAGSMNSSLPITHHTTKQVWNSAWMQSSPLENMDLTTRYGPNHTNVSLPESWTRDMSVGNTSFTKLHESSKETSIGITIGTPVSSITMKSQQLTNSHTGYSVVTSNIVTSKSTSTYASIKDTFTHSKATASSNSIASETFTPISWEEAKSPDSITMPHEPYSPSAIYSMKDTHIKLSTSSMAPAITISKNLIPTDLSTSLVPGTDSIPSLSSSPQTSFNIAQSSNISEMTSVSSVTKGNHMEDGAWTFLLSESTDNSSSPPSPSWTHSTWEGTHSTRPMPQTASHFPVPSNAKKYNTSSPASVTSIFIVAKDPIPTRLLTTSGSVTQSIPSSNTAQLSKISQTTSVSSFTPANTMEGGSHTPHVQHNITSTSVPPEKETFTTILPTMEHTRFSPSQPISSESMEIETGTLSSPRTAWADFNSSEDIKPSPSHSGLPTSPSLFESRTSTISAESTSLSAPHQSSSEDTSTGNSISLPTSTISVETEEMTNRPMGQSPVTSDILTYPDTSSTDSVKDIHTSGMHSFPHSESMVPFNSPASASWTFTPRKGSMSTDSTTPGLLSLTPDASLPERHSSHSPDSVASVFTVTRDLFPTASHTSSDPVTAYSPSWSSISESRSNTGHYFSPSQMNKFSSVTPEPKMEASSSGPQFKYTITPTSVSSENIAFPTTPPTIQVSPLSLTQSTSFDHENIGTQKFTLLTTLTQTNIPEVNSSTDFISSHSEMPFTYSLPVSRTVSMSPDSTALPTLQHFIPEDISSGIVSSNITESEELYTSKTGDSKVTSNMVLSLEASPMSSVSDNLTSFLPTPLVTETSTFLSQSYEDVSVAKFPALKGSQPADSPGYLYRPTLTSPVTSTVEHSTPSPSSVVSAFTTSREAITTGKDIHDLSTSFPNWSSSIHSSQETSQATKFSQTSSASSLKAEMTMEARTPIMTTGLSISEYMTADRISTKNPPYFSASEDITTGSIPSHITYPSTKEELATIFEAGNSGSLLYETLSRDTATTVSMTEFSSPEPQTSPHLALISEHSSFDEQSHISSLPKEKHTSSDSVSTVTEKTSLSPVTSTSQVQNVSSLGFVGALVTSIQETTSIGKDKNIVSKSTSIQGLDATRLSTLGPSYDIRNLKTSHIFSNNPSSRVETNILGVNSQDTILDNSGLSRITAVIMTSQNNEDATLSTPMFLSESPHRETQKAFPLTSVKQEFTMPEYTNLMTRSSSDLYTVPTRISTGLSRTETNSNDGLSVSSSASFTKTTDISTGTTSNVSTLPIPNIDISQVINATESSKITTLWKTSGTTSDTQAFSTVTQTVLNIDNMSVLNSSESLSRTDSPSHEATSSVNFAEIHQTTSHFPATSTSEGQRLSSQRTAKDTNLAYLTTLFPSWKNGELTTSKDTRTSQTSYMFTRTEVTSMDIPTPRPQFQNTAASDAVSPDGTSSSLLISPTKTLPYSASSLSPQSSNSTSLPEMSFPTSGFSKTTDTLSGSLETETSLPPNLNSTSLEISGLPQVTTDTEKFQSSSQYEVTSMKIISTGHELSSSVPAPPVSSRDTYTMGASSYIWVTAMSTSFPDYLETTRSDTEQFSHLTSGLRDSSMSLQTNIPSRPVSTLILPESETTVTSAMNISTPYQTLSSKFTETPVESATILHPSSSTVESTVATSFSESNFTMPSPESTYVPQTSIDETTFVETTTFSSKEEITSFATTSISKGNSSVTLSSPHSITQSSHVDVLVSTIAERLSSSTSTPLFFSASTGGDFTASPVLHGITSSGNLQTEDNSIVIMSGSTQDSMIMFGT</sequence>
<feature type="compositionally biased region" description="Low complexity" evidence="1">
    <location>
        <begin position="1745"/>
        <end position="1763"/>
    </location>
</feature>
<name>A0ABM2WSK8_MESAU</name>
<feature type="compositionally biased region" description="Low complexity" evidence="1">
    <location>
        <begin position="557"/>
        <end position="575"/>
    </location>
</feature>
<feature type="region of interest" description="Disordered" evidence="1">
    <location>
        <begin position="290"/>
        <end position="309"/>
    </location>
</feature>
<feature type="compositionally biased region" description="Polar residues" evidence="1">
    <location>
        <begin position="850"/>
        <end position="864"/>
    </location>
</feature>
<protein>
    <submittedName>
        <fullName evidence="3">Mucin-16-like</fullName>
    </submittedName>
</protein>
<feature type="compositionally biased region" description="Polar residues" evidence="1">
    <location>
        <begin position="924"/>
        <end position="941"/>
    </location>
</feature>
<feature type="compositionally biased region" description="Polar residues" evidence="1">
    <location>
        <begin position="736"/>
        <end position="788"/>
    </location>
</feature>
<feature type="compositionally biased region" description="Low complexity" evidence="1">
    <location>
        <begin position="209"/>
        <end position="219"/>
    </location>
</feature>
<feature type="compositionally biased region" description="Low complexity" evidence="1">
    <location>
        <begin position="110"/>
        <end position="124"/>
    </location>
</feature>
<feature type="compositionally biased region" description="Polar residues" evidence="1">
    <location>
        <begin position="1767"/>
        <end position="1797"/>
    </location>
</feature>
<feature type="region of interest" description="Disordered" evidence="1">
    <location>
        <begin position="922"/>
        <end position="954"/>
    </location>
</feature>
<gene>
    <name evidence="3" type="primary">LOC121135871</name>
</gene>
<feature type="region of interest" description="Disordered" evidence="1">
    <location>
        <begin position="696"/>
        <end position="836"/>
    </location>
</feature>
<feature type="region of interest" description="Disordered" evidence="1">
    <location>
        <begin position="70"/>
        <end position="91"/>
    </location>
</feature>
<dbReference type="GeneID" id="121135871"/>
<feature type="compositionally biased region" description="Polar residues" evidence="1">
    <location>
        <begin position="1648"/>
        <end position="1665"/>
    </location>
</feature>